<name>A0A250WRR0_9CHLO</name>
<evidence type="ECO:0000313" key="2">
    <source>
        <dbReference type="Proteomes" id="UP000232323"/>
    </source>
</evidence>
<keyword evidence="2" id="KW-1185">Reference proteome</keyword>
<organism evidence="1 2">
    <name type="scientific">Chlamydomonas eustigma</name>
    <dbReference type="NCBI Taxonomy" id="1157962"/>
    <lineage>
        <taxon>Eukaryota</taxon>
        <taxon>Viridiplantae</taxon>
        <taxon>Chlorophyta</taxon>
        <taxon>core chlorophytes</taxon>
        <taxon>Chlorophyceae</taxon>
        <taxon>CS clade</taxon>
        <taxon>Chlamydomonadales</taxon>
        <taxon>Chlamydomonadaceae</taxon>
        <taxon>Chlamydomonas</taxon>
    </lineage>
</organism>
<accession>A0A250WRR0</accession>
<dbReference type="EMBL" id="BEGY01000004">
    <property type="protein sequence ID" value="GAX73534.1"/>
    <property type="molecule type" value="Genomic_DNA"/>
</dbReference>
<evidence type="ECO:0000313" key="1">
    <source>
        <dbReference type="EMBL" id="GAX73534.1"/>
    </source>
</evidence>
<gene>
    <name evidence="1" type="ORF">CEUSTIGMA_g985.t1</name>
</gene>
<reference evidence="1 2" key="1">
    <citation type="submission" date="2017-08" db="EMBL/GenBank/DDBJ databases">
        <title>Acidophilic green algal genome provides insights into adaptation to an acidic environment.</title>
        <authorList>
            <person name="Hirooka S."/>
            <person name="Hirose Y."/>
            <person name="Kanesaki Y."/>
            <person name="Higuchi S."/>
            <person name="Fujiwara T."/>
            <person name="Onuma R."/>
            <person name="Era A."/>
            <person name="Ohbayashi R."/>
            <person name="Uzuka A."/>
            <person name="Nozaki H."/>
            <person name="Yoshikawa H."/>
            <person name="Miyagishima S.Y."/>
        </authorList>
    </citation>
    <scope>NUCLEOTIDE SEQUENCE [LARGE SCALE GENOMIC DNA]</scope>
    <source>
        <strain evidence="1 2">NIES-2499</strain>
    </source>
</reference>
<feature type="non-terminal residue" evidence="1">
    <location>
        <position position="108"/>
    </location>
</feature>
<proteinExistence type="predicted"/>
<comment type="caution">
    <text evidence="1">The sequence shown here is derived from an EMBL/GenBank/DDBJ whole genome shotgun (WGS) entry which is preliminary data.</text>
</comment>
<protein>
    <submittedName>
        <fullName evidence="1">Uncharacterized protein</fullName>
    </submittedName>
</protein>
<dbReference type="OrthoDB" id="2150628at2759"/>
<sequence>MRRQWVFETLDTTTTTLLRSNIFNRILELEKLKTTVEGDPSRILVVLGPRSCGPHGQDVHFDERKRLGTVDKVSAYQDSCWPCFWAQKYHERSRDDVLDFYAYRAGEI</sequence>
<dbReference type="AlphaFoldDB" id="A0A250WRR0"/>
<dbReference type="Proteomes" id="UP000232323">
    <property type="component" value="Unassembled WGS sequence"/>
</dbReference>